<evidence type="ECO:0000256" key="4">
    <source>
        <dbReference type="ARBA" id="ARBA00023163"/>
    </source>
</evidence>
<dbReference type="Gene3D" id="1.10.357.10">
    <property type="entry name" value="Tetracycline Repressor, domain 2"/>
    <property type="match status" value="1"/>
</dbReference>
<keyword evidence="8" id="KW-1185">Reference proteome</keyword>
<comment type="caution">
    <text evidence="7">The sequence shown here is derived from an EMBL/GenBank/DDBJ whole genome shotgun (WGS) entry which is preliminary data.</text>
</comment>
<keyword evidence="2" id="KW-0805">Transcription regulation</keyword>
<protein>
    <submittedName>
        <fullName evidence="7">Helix-turn-helix transcriptional regulator</fullName>
    </submittedName>
</protein>
<dbReference type="SUPFAM" id="SSF48498">
    <property type="entry name" value="Tetracyclin repressor-like, C-terminal domain"/>
    <property type="match status" value="1"/>
</dbReference>
<comment type="function">
    <text evidence="1">TetR is the repressor of the tetracycline resistance element; its N-terminal region forms a helix-turn-helix structure and binds DNA. Binding of tetracycline to TetR reduces the repressor affinity for the tetracycline resistance gene (tetA) promoter operator sites.</text>
</comment>
<dbReference type="Pfam" id="PF00440">
    <property type="entry name" value="TetR_N"/>
    <property type="match status" value="1"/>
</dbReference>
<evidence type="ECO:0000313" key="8">
    <source>
        <dbReference type="Proteomes" id="UP000765845"/>
    </source>
</evidence>
<dbReference type="InterPro" id="IPR003012">
    <property type="entry name" value="Tet_transcr_reg_TetR"/>
</dbReference>
<dbReference type="PANTHER" id="PTHR30055:SF151">
    <property type="entry name" value="TRANSCRIPTIONAL REGULATORY PROTEIN"/>
    <property type="match status" value="1"/>
</dbReference>
<dbReference type="PROSITE" id="PS50977">
    <property type="entry name" value="HTH_TETR_2"/>
    <property type="match status" value="1"/>
</dbReference>
<gene>
    <name evidence="7" type="ORF">HCU74_01910</name>
</gene>
<dbReference type="SUPFAM" id="SSF46689">
    <property type="entry name" value="Homeodomain-like"/>
    <property type="match status" value="1"/>
</dbReference>
<dbReference type="InterPro" id="IPR009057">
    <property type="entry name" value="Homeodomain-like_sf"/>
</dbReference>
<keyword evidence="3 5" id="KW-0238">DNA-binding</keyword>
<dbReference type="InterPro" id="IPR050109">
    <property type="entry name" value="HTH-type_TetR-like_transc_reg"/>
</dbReference>
<sequence length="197" mass="21814">MGRPSKPIISKSSAARAALAVIDEQGIDGLSLQRVAKELGVKAPSLYYHFKNKAELLAEVARRILKDAEVPDLEQYDNWREAQISLALATRASILKHPKAAPLLLQFFPRHLMLAAYNTWTGRFDVPLNQRMVIIEGVEKLTFGSALLGAMSRGAGTPPMPDFDAEQFPDLAASMAADPHSEAEMFEETLRKFLYAF</sequence>
<evidence type="ECO:0000313" key="7">
    <source>
        <dbReference type="EMBL" id="NKI16165.1"/>
    </source>
</evidence>
<dbReference type="PANTHER" id="PTHR30055">
    <property type="entry name" value="HTH-TYPE TRANSCRIPTIONAL REGULATOR RUTR"/>
    <property type="match status" value="1"/>
</dbReference>
<keyword evidence="4" id="KW-0804">Transcription</keyword>
<reference evidence="7 8" key="1">
    <citation type="submission" date="2020-04" db="EMBL/GenBank/DDBJ databases">
        <authorList>
            <person name="Yoon J."/>
        </authorList>
    </citation>
    <scope>NUCLEOTIDE SEQUENCE [LARGE SCALE GENOMIC DNA]</scope>
    <source>
        <strain evidence="7 8">KMU-166</strain>
    </source>
</reference>
<dbReference type="PRINTS" id="PR00455">
    <property type="entry name" value="HTHTETR"/>
</dbReference>
<dbReference type="InterPro" id="IPR001647">
    <property type="entry name" value="HTH_TetR"/>
</dbReference>
<evidence type="ECO:0000256" key="1">
    <source>
        <dbReference type="ARBA" id="ARBA00002856"/>
    </source>
</evidence>
<evidence type="ECO:0000259" key="6">
    <source>
        <dbReference type="PROSITE" id="PS50977"/>
    </source>
</evidence>
<accession>A0ABX1GAH4</accession>
<feature type="DNA-binding region" description="H-T-H motif" evidence="5">
    <location>
        <begin position="31"/>
        <end position="50"/>
    </location>
</feature>
<dbReference type="InterPro" id="IPR036271">
    <property type="entry name" value="Tet_transcr_reg_TetR-rel_C_sf"/>
</dbReference>
<evidence type="ECO:0000256" key="3">
    <source>
        <dbReference type="ARBA" id="ARBA00023125"/>
    </source>
</evidence>
<dbReference type="Proteomes" id="UP000765845">
    <property type="component" value="Unassembled WGS sequence"/>
</dbReference>
<evidence type="ECO:0000256" key="5">
    <source>
        <dbReference type="PROSITE-ProRule" id="PRU00335"/>
    </source>
</evidence>
<name>A0ABX1GAH4_9GAMM</name>
<organism evidence="7 8">
    <name type="scientific">Spongiibacter thalassae</name>
    <dbReference type="NCBI Taxonomy" id="2721624"/>
    <lineage>
        <taxon>Bacteria</taxon>
        <taxon>Pseudomonadati</taxon>
        <taxon>Pseudomonadota</taxon>
        <taxon>Gammaproteobacteria</taxon>
        <taxon>Cellvibrionales</taxon>
        <taxon>Spongiibacteraceae</taxon>
        <taxon>Spongiibacter</taxon>
    </lineage>
</organism>
<dbReference type="PRINTS" id="PR00400">
    <property type="entry name" value="TETREPRESSOR"/>
</dbReference>
<dbReference type="RefSeq" id="WP_168448700.1">
    <property type="nucleotide sequence ID" value="NZ_JAAWWK010000001.1"/>
</dbReference>
<feature type="domain" description="HTH tetR-type" evidence="6">
    <location>
        <begin position="8"/>
        <end position="68"/>
    </location>
</feature>
<evidence type="ECO:0000256" key="2">
    <source>
        <dbReference type="ARBA" id="ARBA00023015"/>
    </source>
</evidence>
<dbReference type="EMBL" id="JAAWWK010000001">
    <property type="protein sequence ID" value="NKI16165.1"/>
    <property type="molecule type" value="Genomic_DNA"/>
</dbReference>
<proteinExistence type="predicted"/>